<comment type="subcellular location">
    <subcellularLocation>
        <location evidence="1">Secreted</location>
    </subcellularLocation>
</comment>
<dbReference type="Pfam" id="PF00147">
    <property type="entry name" value="Fibrinogen_C"/>
    <property type="match status" value="1"/>
</dbReference>
<dbReference type="KEGG" id="bfo:118411130"/>
<dbReference type="GO" id="GO:0005615">
    <property type="term" value="C:extracellular space"/>
    <property type="evidence" value="ECO:0000318"/>
    <property type="project" value="GO_Central"/>
</dbReference>
<dbReference type="InterPro" id="IPR037579">
    <property type="entry name" value="FIB_ANG-like"/>
</dbReference>
<evidence type="ECO:0000313" key="7">
    <source>
        <dbReference type="Proteomes" id="UP000001554"/>
    </source>
</evidence>
<feature type="chain" id="PRO_5039955305" evidence="5">
    <location>
        <begin position="20"/>
        <end position="221"/>
    </location>
</feature>
<dbReference type="GeneID" id="118411130"/>
<dbReference type="RefSeq" id="XP_035669065.1">
    <property type="nucleotide sequence ID" value="XM_035813172.1"/>
</dbReference>
<reference evidence="7" key="1">
    <citation type="journal article" date="2020" name="Nat. Ecol. Evol.">
        <title>Deeply conserved synteny resolves early events in vertebrate evolution.</title>
        <authorList>
            <person name="Simakov O."/>
            <person name="Marletaz F."/>
            <person name="Yue J.X."/>
            <person name="O'Connell B."/>
            <person name="Jenkins J."/>
            <person name="Brandt A."/>
            <person name="Calef R."/>
            <person name="Tung C.H."/>
            <person name="Huang T.K."/>
            <person name="Schmutz J."/>
            <person name="Satoh N."/>
            <person name="Yu J.K."/>
            <person name="Putnam N.H."/>
            <person name="Green R.E."/>
            <person name="Rokhsar D.S."/>
        </authorList>
    </citation>
    <scope>NUCLEOTIDE SEQUENCE [LARGE SCALE GENOMIC DNA]</scope>
    <source>
        <strain evidence="7">S238N-H82</strain>
    </source>
</reference>
<dbReference type="PANTHER" id="PTHR47221:SF5">
    <property type="entry name" value="FIBRINOGEN C-TERMINAL DOMAIN-CONTAINING PROTEIN"/>
    <property type="match status" value="1"/>
</dbReference>
<dbReference type="OrthoDB" id="6130531at2759"/>
<evidence type="ECO:0000259" key="6">
    <source>
        <dbReference type="PROSITE" id="PS51406"/>
    </source>
</evidence>
<dbReference type="SMART" id="SM00186">
    <property type="entry name" value="FBG"/>
    <property type="match status" value="1"/>
</dbReference>
<protein>
    <submittedName>
        <fullName evidence="8">Angiopoietin-4-like</fullName>
    </submittedName>
</protein>
<dbReference type="InterPro" id="IPR002181">
    <property type="entry name" value="Fibrinogen_a/b/g_C_dom"/>
</dbReference>
<name>A0A9J7MIY1_BRAFL</name>
<evidence type="ECO:0000256" key="2">
    <source>
        <dbReference type="ARBA" id="ARBA00022525"/>
    </source>
</evidence>
<dbReference type="InterPro" id="IPR036056">
    <property type="entry name" value="Fibrinogen-like_C"/>
</dbReference>
<keyword evidence="7" id="KW-1185">Reference proteome</keyword>
<evidence type="ECO:0000256" key="3">
    <source>
        <dbReference type="ARBA" id="ARBA00023157"/>
    </source>
</evidence>
<dbReference type="SUPFAM" id="SSF56496">
    <property type="entry name" value="Fibrinogen C-terminal domain-like"/>
    <property type="match status" value="1"/>
</dbReference>
<feature type="domain" description="Fibrinogen C-terminal" evidence="6">
    <location>
        <begin position="111"/>
        <end position="221"/>
    </location>
</feature>
<dbReference type="NCBIfam" id="NF040941">
    <property type="entry name" value="GGGWT_bact"/>
    <property type="match status" value="1"/>
</dbReference>
<dbReference type="InterPro" id="IPR014716">
    <property type="entry name" value="Fibrinogen_a/b/g_C_1"/>
</dbReference>
<keyword evidence="2" id="KW-0964">Secreted</keyword>
<evidence type="ECO:0000313" key="8">
    <source>
        <dbReference type="RefSeq" id="XP_035669065.1"/>
    </source>
</evidence>
<proteinExistence type="predicted"/>
<evidence type="ECO:0000256" key="1">
    <source>
        <dbReference type="ARBA" id="ARBA00004613"/>
    </source>
</evidence>
<dbReference type="Proteomes" id="UP000001554">
    <property type="component" value="Chromosome 3"/>
</dbReference>
<dbReference type="PANTHER" id="PTHR47221">
    <property type="entry name" value="FIBRINOGEN ALPHA CHAIN"/>
    <property type="match status" value="1"/>
</dbReference>
<dbReference type="PROSITE" id="PS51406">
    <property type="entry name" value="FIBRINOGEN_C_2"/>
    <property type="match status" value="1"/>
</dbReference>
<keyword evidence="3" id="KW-1015">Disulfide bond</keyword>
<keyword evidence="5" id="KW-0732">Signal</keyword>
<dbReference type="AlphaFoldDB" id="A0A9J7MIY1"/>
<accession>A0A9J7MIY1</accession>
<dbReference type="Gene3D" id="3.90.215.10">
    <property type="entry name" value="Gamma Fibrinogen, chain A, domain 1"/>
    <property type="match status" value="1"/>
</dbReference>
<feature type="signal peptide" evidence="5">
    <location>
        <begin position="1"/>
        <end position="19"/>
    </location>
</feature>
<evidence type="ECO:0000256" key="4">
    <source>
        <dbReference type="ARBA" id="ARBA00023180"/>
    </source>
</evidence>
<keyword evidence="4" id="KW-0325">Glycoprotein</keyword>
<gene>
    <name evidence="8" type="primary">LOC118411130</name>
</gene>
<sequence length="221" mass="25195">MWFYRLFVLTAVLLNGSVGTEEARTDQFSPSLCRLWEECIRTVEVAETGEVTKLKTVCEDVADMLKKRDVQSCDLLLFPEGGKLANYENRMDPEEGHQPSSLLASLALRMFGRTNYFIDCSQIHTAFAMFSVATSGVHDIKPLGIDSPISVYCDQTTDGGGWTVIQRRFDGTLHFDRPYNDYKYGFGSANGEYWLGLESMYRLTSHNAYELYVELEDWEGW</sequence>
<organism evidence="7 8">
    <name type="scientific">Branchiostoma floridae</name>
    <name type="common">Florida lancelet</name>
    <name type="synonym">Amphioxus</name>
    <dbReference type="NCBI Taxonomy" id="7739"/>
    <lineage>
        <taxon>Eukaryota</taxon>
        <taxon>Metazoa</taxon>
        <taxon>Chordata</taxon>
        <taxon>Cephalochordata</taxon>
        <taxon>Leptocardii</taxon>
        <taxon>Amphioxiformes</taxon>
        <taxon>Branchiostomatidae</taxon>
        <taxon>Branchiostoma</taxon>
    </lineage>
</organism>
<reference evidence="8" key="2">
    <citation type="submission" date="2025-08" db="UniProtKB">
        <authorList>
            <consortium name="RefSeq"/>
        </authorList>
    </citation>
    <scope>IDENTIFICATION</scope>
    <source>
        <strain evidence="8">S238N-H82</strain>
        <tissue evidence="8">Testes</tissue>
    </source>
</reference>
<evidence type="ECO:0000256" key="5">
    <source>
        <dbReference type="SAM" id="SignalP"/>
    </source>
</evidence>